<keyword evidence="1" id="KW-0472">Membrane</keyword>
<gene>
    <name evidence="2" type="ORF">ARALYDRAFT_674623</name>
</gene>
<sequence>MSGALAWQVKKLILNKKKRFCGFWRGDRTGYLFFPGSLLLCVSCFCSLSPFPISLYSYCSYILKNRS</sequence>
<protein>
    <submittedName>
        <fullName evidence="2">Predicted protein</fullName>
    </submittedName>
</protein>
<dbReference type="Gramene" id="Al_scaffold_0003_3820">
    <property type="protein sequence ID" value="Al_scaffold_0003_3820"/>
    <property type="gene ID" value="Al_scaffold_0003_3820"/>
</dbReference>
<accession>D7LBC1</accession>
<feature type="transmembrane region" description="Helical" evidence="1">
    <location>
        <begin position="32"/>
        <end position="58"/>
    </location>
</feature>
<dbReference type="EMBL" id="GL348715">
    <property type="protein sequence ID" value="EFH62429.1"/>
    <property type="molecule type" value="Genomic_DNA"/>
</dbReference>
<evidence type="ECO:0000313" key="3">
    <source>
        <dbReference type="Proteomes" id="UP000008694"/>
    </source>
</evidence>
<reference evidence="3" key="1">
    <citation type="journal article" date="2011" name="Nat. Genet.">
        <title>The Arabidopsis lyrata genome sequence and the basis of rapid genome size change.</title>
        <authorList>
            <person name="Hu T.T."/>
            <person name="Pattyn P."/>
            <person name="Bakker E.G."/>
            <person name="Cao J."/>
            <person name="Cheng J.-F."/>
            <person name="Clark R.M."/>
            <person name="Fahlgren N."/>
            <person name="Fawcett J.A."/>
            <person name="Grimwood J."/>
            <person name="Gundlach H."/>
            <person name="Haberer G."/>
            <person name="Hollister J.D."/>
            <person name="Ossowski S."/>
            <person name="Ottilar R.P."/>
            <person name="Salamov A.A."/>
            <person name="Schneeberger K."/>
            <person name="Spannagl M."/>
            <person name="Wang X."/>
            <person name="Yang L."/>
            <person name="Nasrallah M.E."/>
            <person name="Bergelson J."/>
            <person name="Carrington J.C."/>
            <person name="Gaut B.S."/>
            <person name="Schmutz J."/>
            <person name="Mayer K.F.X."/>
            <person name="Van de Peer Y."/>
            <person name="Grigoriev I.V."/>
            <person name="Nordborg M."/>
            <person name="Weigel D."/>
            <person name="Guo Y.-L."/>
        </authorList>
    </citation>
    <scope>NUCLEOTIDE SEQUENCE [LARGE SCALE GENOMIC DNA]</scope>
    <source>
        <strain evidence="3">cv. MN47</strain>
    </source>
</reference>
<keyword evidence="1" id="KW-0812">Transmembrane</keyword>
<organism evidence="3">
    <name type="scientific">Arabidopsis lyrata subsp. lyrata</name>
    <name type="common">Lyre-leaved rock-cress</name>
    <dbReference type="NCBI Taxonomy" id="81972"/>
    <lineage>
        <taxon>Eukaryota</taxon>
        <taxon>Viridiplantae</taxon>
        <taxon>Streptophyta</taxon>
        <taxon>Embryophyta</taxon>
        <taxon>Tracheophyta</taxon>
        <taxon>Spermatophyta</taxon>
        <taxon>Magnoliopsida</taxon>
        <taxon>eudicotyledons</taxon>
        <taxon>Gunneridae</taxon>
        <taxon>Pentapetalae</taxon>
        <taxon>rosids</taxon>
        <taxon>malvids</taxon>
        <taxon>Brassicales</taxon>
        <taxon>Brassicaceae</taxon>
        <taxon>Camelineae</taxon>
        <taxon>Arabidopsis</taxon>
    </lineage>
</organism>
<keyword evidence="3" id="KW-1185">Reference proteome</keyword>
<proteinExistence type="predicted"/>
<name>D7LBC1_ARALL</name>
<dbReference type="HOGENOM" id="CLU_2815864_0_0_1"/>
<dbReference type="Proteomes" id="UP000008694">
    <property type="component" value="Unassembled WGS sequence"/>
</dbReference>
<keyword evidence="1" id="KW-1133">Transmembrane helix</keyword>
<evidence type="ECO:0000313" key="2">
    <source>
        <dbReference type="EMBL" id="EFH62429.1"/>
    </source>
</evidence>
<evidence type="ECO:0000256" key="1">
    <source>
        <dbReference type="SAM" id="Phobius"/>
    </source>
</evidence>
<dbReference type="AlphaFoldDB" id="D7LBC1"/>